<comment type="similarity">
    <text evidence="1">Belongs to the IUNH family.</text>
</comment>
<dbReference type="SUPFAM" id="SSF53590">
    <property type="entry name" value="Nucleoside hydrolase"/>
    <property type="match status" value="1"/>
</dbReference>
<evidence type="ECO:0000256" key="3">
    <source>
        <dbReference type="ARBA" id="ARBA00023295"/>
    </source>
</evidence>
<evidence type="ECO:0000256" key="2">
    <source>
        <dbReference type="ARBA" id="ARBA00022801"/>
    </source>
</evidence>
<evidence type="ECO:0000313" key="5">
    <source>
        <dbReference type="EMBL" id="WIA20620.1"/>
    </source>
</evidence>
<protein>
    <recommendedName>
        <fullName evidence="4">Inosine/uridine-preferring nucleoside hydrolase domain-containing protein</fullName>
    </recommendedName>
</protein>
<proteinExistence type="inferred from homology"/>
<dbReference type="PANTHER" id="PTHR12304">
    <property type="entry name" value="INOSINE-URIDINE PREFERRING NUCLEOSIDE HYDROLASE"/>
    <property type="match status" value="1"/>
</dbReference>
<reference evidence="5 6" key="1">
    <citation type="submission" date="2023-05" db="EMBL/GenBank/DDBJ databases">
        <title>A 100% complete, gapless, phased diploid assembly of the Scenedesmus obliquus UTEX 3031 genome.</title>
        <authorList>
            <person name="Biondi T.C."/>
            <person name="Hanschen E.R."/>
            <person name="Kwon T."/>
            <person name="Eng W."/>
            <person name="Kruse C.P.S."/>
            <person name="Koehler S.I."/>
            <person name="Kunde Y."/>
            <person name="Gleasner C.D."/>
            <person name="You Mak K.T."/>
            <person name="Polle J."/>
            <person name="Hovde B.T."/>
            <person name="Starkenburg S.R."/>
        </authorList>
    </citation>
    <scope>NUCLEOTIDE SEQUENCE [LARGE SCALE GENOMIC DNA]</scope>
    <source>
        <strain evidence="5 6">DOE0152z</strain>
    </source>
</reference>
<dbReference type="EMBL" id="CP126219">
    <property type="protein sequence ID" value="WIA20620.1"/>
    <property type="molecule type" value="Genomic_DNA"/>
</dbReference>
<dbReference type="InterPro" id="IPR001910">
    <property type="entry name" value="Inosine/uridine_hydrolase_dom"/>
</dbReference>
<evidence type="ECO:0000313" key="6">
    <source>
        <dbReference type="Proteomes" id="UP001244341"/>
    </source>
</evidence>
<dbReference type="InterPro" id="IPR023186">
    <property type="entry name" value="IUNH"/>
</dbReference>
<name>A0ABY8UH01_TETOB</name>
<feature type="domain" description="Inosine/uridine-preferring nucleoside hydrolase" evidence="4">
    <location>
        <begin position="9"/>
        <end position="286"/>
    </location>
</feature>
<keyword evidence="3" id="KW-0326">Glycosidase</keyword>
<dbReference type="Gene3D" id="3.90.245.10">
    <property type="entry name" value="Ribonucleoside hydrolase-like"/>
    <property type="match status" value="1"/>
</dbReference>
<evidence type="ECO:0000256" key="1">
    <source>
        <dbReference type="ARBA" id="ARBA00009176"/>
    </source>
</evidence>
<evidence type="ECO:0000259" key="4">
    <source>
        <dbReference type="Pfam" id="PF01156"/>
    </source>
</evidence>
<keyword evidence="2" id="KW-0378">Hydrolase</keyword>
<dbReference type="Pfam" id="PF01156">
    <property type="entry name" value="IU_nuc_hydro"/>
    <property type="match status" value="1"/>
</dbReference>
<dbReference type="PANTHER" id="PTHR12304:SF46">
    <property type="entry name" value="INOSINE-ADENOSINE-GUANOSINE-NUCLEOSIDE HYDROLASE"/>
    <property type="match status" value="1"/>
</dbReference>
<keyword evidence="6" id="KW-1185">Reference proteome</keyword>
<dbReference type="InterPro" id="IPR036452">
    <property type="entry name" value="Ribo_hydro-like"/>
</dbReference>
<dbReference type="Proteomes" id="UP001244341">
    <property type="component" value="Chromosome 12b"/>
</dbReference>
<organism evidence="5 6">
    <name type="scientific">Tetradesmus obliquus</name>
    <name type="common">Green alga</name>
    <name type="synonym">Acutodesmus obliquus</name>
    <dbReference type="NCBI Taxonomy" id="3088"/>
    <lineage>
        <taxon>Eukaryota</taxon>
        <taxon>Viridiplantae</taxon>
        <taxon>Chlorophyta</taxon>
        <taxon>core chlorophytes</taxon>
        <taxon>Chlorophyceae</taxon>
        <taxon>CS clade</taxon>
        <taxon>Sphaeropleales</taxon>
        <taxon>Scenedesmaceae</taxon>
        <taxon>Tetradesmus</taxon>
    </lineage>
</organism>
<gene>
    <name evidence="5" type="ORF">OEZ85_005003</name>
</gene>
<accession>A0ABY8UH01</accession>
<sequence>MSMNPLKFTKVEVVAITIVEGDCIADIAVNSTFKLLHLLGHHNIPVALSTLKAANPFPDRYRAQGLSIDVLPMLNHHAPTDVAALKQRLLVQQPGQEYLLQLLLQQEEPVTLVMTGPLSNLAYALDKQPEAAAKVTRVWWMGGALRVPGNVYEPQSDGSAEWNAFWDPAAMGVVWNSSVPLTLVPLDATNKVPITPDLLYSFGPQAGYTYSALAGTLYAPVVSWVFNTPTASDPYFAWDVLTAACMLDGSQLCQLQHDLDVAAVLAGPGQGATVLVEAATQQQQQQQQQQQWHDDEELGSKARQLTAGVQTVPAGSFQAVRHVGAAGTCSCGTEHQ</sequence>